<evidence type="ECO:0000313" key="2">
    <source>
        <dbReference type="EMBL" id="MCG4691364.1"/>
    </source>
</evidence>
<organism evidence="2 3">
    <name type="scientific">Phocaeicola vulgatus</name>
    <name type="common">Bacteroides vulgatus</name>
    <dbReference type="NCBI Taxonomy" id="821"/>
    <lineage>
        <taxon>Bacteria</taxon>
        <taxon>Pseudomonadati</taxon>
        <taxon>Bacteroidota</taxon>
        <taxon>Bacteroidia</taxon>
        <taxon>Bacteroidales</taxon>
        <taxon>Bacteroidaceae</taxon>
        <taxon>Phocaeicola</taxon>
    </lineage>
</organism>
<dbReference type="RefSeq" id="WP_238077299.1">
    <property type="nucleotide sequence ID" value="NZ_JAKNGO010000239.1"/>
</dbReference>
<dbReference type="AlphaFoldDB" id="A0AAW5BT24"/>
<proteinExistence type="predicted"/>
<sequence>MADFDVEINKNNENIYKIIKLISNLCKEYNLKHFDREAVERVLEYSVRLSDDKEKLTAKFNKIVDLIFES</sequence>
<dbReference type="Pfam" id="PF20436">
    <property type="entry name" value="LonB_AAA-LID"/>
    <property type="match status" value="1"/>
</dbReference>
<accession>A0AAW5BT24</accession>
<dbReference type="InterPro" id="IPR046843">
    <property type="entry name" value="LonB_AAA-LID"/>
</dbReference>
<evidence type="ECO:0000259" key="1">
    <source>
        <dbReference type="Pfam" id="PF20436"/>
    </source>
</evidence>
<reference evidence="2" key="1">
    <citation type="submission" date="2022-01" db="EMBL/GenBank/DDBJ databases">
        <title>Collection of gut derived symbiotic bacterial strains cultured from healthy donors.</title>
        <authorList>
            <person name="Lin H."/>
            <person name="Kohout C."/>
            <person name="Waligurski E."/>
            <person name="Pamer E.G."/>
        </authorList>
    </citation>
    <scope>NUCLEOTIDE SEQUENCE</scope>
    <source>
        <strain evidence="2">DFI.6.72</strain>
    </source>
</reference>
<evidence type="ECO:0000313" key="3">
    <source>
        <dbReference type="Proteomes" id="UP001200843"/>
    </source>
</evidence>
<name>A0AAW5BT24_PHOVU</name>
<protein>
    <submittedName>
        <fullName evidence="2">AAA family ATPase</fullName>
    </submittedName>
</protein>
<dbReference type="Gene3D" id="1.10.8.60">
    <property type="match status" value="1"/>
</dbReference>
<comment type="caution">
    <text evidence="2">The sequence shown here is derived from an EMBL/GenBank/DDBJ whole genome shotgun (WGS) entry which is preliminary data.</text>
</comment>
<dbReference type="EMBL" id="JAKNGO010000239">
    <property type="protein sequence ID" value="MCG4691364.1"/>
    <property type="molecule type" value="Genomic_DNA"/>
</dbReference>
<dbReference type="Proteomes" id="UP001200843">
    <property type="component" value="Unassembled WGS sequence"/>
</dbReference>
<feature type="domain" description="LonB AAA+ ATPase LID" evidence="1">
    <location>
        <begin position="33"/>
        <end position="70"/>
    </location>
</feature>
<feature type="non-terminal residue" evidence="2">
    <location>
        <position position="70"/>
    </location>
</feature>
<gene>
    <name evidence="2" type="ORF">L0N01_22585</name>
</gene>